<keyword evidence="3" id="KW-1185">Reference proteome</keyword>
<dbReference type="SUPFAM" id="SSF55729">
    <property type="entry name" value="Acyl-CoA N-acyltransferases (Nat)"/>
    <property type="match status" value="1"/>
</dbReference>
<sequence length="191" mass="21469">MVFMIIRRATKEDAHEVVPLVNIILEDMEIPILKEIPLPDLFKVLELAFETEDYRYSYGRVQIADIDGKVAGVAFGYPDEDEGHIDHAMSQFFPQIGLPESTEFFPESEVLPGEWYLDTLAVSPDFQGQGIGTTLLESLPEVARAAGKNKIGLNVDVRNPKAEKLYTKMGFKTVGNMVISGHDYHHMQKDI</sequence>
<dbReference type="InterPro" id="IPR050276">
    <property type="entry name" value="MshD_Acetyltransferase"/>
</dbReference>
<dbReference type="Pfam" id="PF00583">
    <property type="entry name" value="Acetyltransf_1"/>
    <property type="match status" value="1"/>
</dbReference>
<protein>
    <submittedName>
        <fullName evidence="2">GNAT family N-acetyltransferase</fullName>
    </submittedName>
</protein>
<evidence type="ECO:0000313" key="2">
    <source>
        <dbReference type="EMBL" id="KRK46151.1"/>
    </source>
</evidence>
<dbReference type="PANTHER" id="PTHR43617:SF20">
    <property type="entry name" value="N-ALPHA-ACETYLTRANSFERASE RIMI"/>
    <property type="match status" value="1"/>
</dbReference>
<dbReference type="PROSITE" id="PS51186">
    <property type="entry name" value="GNAT"/>
    <property type="match status" value="1"/>
</dbReference>
<dbReference type="EMBL" id="AZDI01000002">
    <property type="protein sequence ID" value="KRK46151.1"/>
    <property type="molecule type" value="Genomic_DNA"/>
</dbReference>
<keyword evidence="2" id="KW-0808">Transferase</keyword>
<feature type="domain" description="N-acetyltransferase" evidence="1">
    <location>
        <begin position="4"/>
        <end position="191"/>
    </location>
</feature>
<dbReference type="InterPro" id="IPR000182">
    <property type="entry name" value="GNAT_dom"/>
</dbReference>
<dbReference type="PANTHER" id="PTHR43617">
    <property type="entry name" value="L-AMINO ACID N-ACETYLTRANSFERASE"/>
    <property type="match status" value="1"/>
</dbReference>
<evidence type="ECO:0000313" key="3">
    <source>
        <dbReference type="Proteomes" id="UP000051450"/>
    </source>
</evidence>
<name>A0A0R1HTW9_9LACO</name>
<dbReference type="Proteomes" id="UP000051450">
    <property type="component" value="Unassembled WGS sequence"/>
</dbReference>
<dbReference type="Gene3D" id="3.40.630.30">
    <property type="match status" value="1"/>
</dbReference>
<dbReference type="InterPro" id="IPR016181">
    <property type="entry name" value="Acyl_CoA_acyltransferase"/>
</dbReference>
<proteinExistence type="predicted"/>
<comment type="caution">
    <text evidence="2">The sequence shown here is derived from an EMBL/GenBank/DDBJ whole genome shotgun (WGS) entry which is preliminary data.</text>
</comment>
<dbReference type="AlphaFoldDB" id="A0A0R1HTW9"/>
<dbReference type="CDD" id="cd04301">
    <property type="entry name" value="NAT_SF"/>
    <property type="match status" value="1"/>
</dbReference>
<organism evidence="2 3">
    <name type="scientific">Dellaglioa algida DSM 15638</name>
    <dbReference type="NCBI Taxonomy" id="1423719"/>
    <lineage>
        <taxon>Bacteria</taxon>
        <taxon>Bacillati</taxon>
        <taxon>Bacillota</taxon>
        <taxon>Bacilli</taxon>
        <taxon>Lactobacillales</taxon>
        <taxon>Lactobacillaceae</taxon>
        <taxon>Dellaglioa</taxon>
    </lineage>
</organism>
<dbReference type="GO" id="GO:0008999">
    <property type="term" value="F:protein-N-terminal-alanine acetyltransferase activity"/>
    <property type="evidence" value="ECO:0007669"/>
    <property type="project" value="TreeGrafter"/>
</dbReference>
<accession>A0A0R1HTW9</accession>
<gene>
    <name evidence="2" type="ORF">FC66_GL000652</name>
</gene>
<evidence type="ECO:0000259" key="1">
    <source>
        <dbReference type="PROSITE" id="PS51186"/>
    </source>
</evidence>
<dbReference type="PATRIC" id="fig|1423719.4.peg.662"/>
<dbReference type="STRING" id="1423719.FC66_GL000652"/>
<reference evidence="2 3" key="1">
    <citation type="journal article" date="2015" name="Genome Announc.">
        <title>Expanding the biotechnology potential of lactobacilli through comparative genomics of 213 strains and associated genera.</title>
        <authorList>
            <person name="Sun Z."/>
            <person name="Harris H.M."/>
            <person name="McCann A."/>
            <person name="Guo C."/>
            <person name="Argimon S."/>
            <person name="Zhang W."/>
            <person name="Yang X."/>
            <person name="Jeffery I.B."/>
            <person name="Cooney J.C."/>
            <person name="Kagawa T.F."/>
            <person name="Liu W."/>
            <person name="Song Y."/>
            <person name="Salvetti E."/>
            <person name="Wrobel A."/>
            <person name="Rasinkangas P."/>
            <person name="Parkhill J."/>
            <person name="Rea M.C."/>
            <person name="O'Sullivan O."/>
            <person name="Ritari J."/>
            <person name="Douillard F.P."/>
            <person name="Paul Ross R."/>
            <person name="Yang R."/>
            <person name="Briner A.E."/>
            <person name="Felis G.E."/>
            <person name="de Vos W.M."/>
            <person name="Barrangou R."/>
            <person name="Klaenhammer T.R."/>
            <person name="Caufield P.W."/>
            <person name="Cui Y."/>
            <person name="Zhang H."/>
            <person name="O'Toole P.W."/>
        </authorList>
    </citation>
    <scope>NUCLEOTIDE SEQUENCE [LARGE SCALE GENOMIC DNA]</scope>
    <source>
        <strain evidence="2 3">DSM 15638</strain>
    </source>
</reference>